<feature type="compositionally biased region" description="Basic residues" evidence="1">
    <location>
        <begin position="333"/>
        <end position="345"/>
    </location>
</feature>
<dbReference type="AlphaFoldDB" id="A0A5C3KWI5"/>
<organism evidence="2 3">
    <name type="scientific">Coprinopsis marcescibilis</name>
    <name type="common">Agaric fungus</name>
    <name type="synonym">Psathyrella marcescibilis</name>
    <dbReference type="NCBI Taxonomy" id="230819"/>
    <lineage>
        <taxon>Eukaryota</taxon>
        <taxon>Fungi</taxon>
        <taxon>Dikarya</taxon>
        <taxon>Basidiomycota</taxon>
        <taxon>Agaricomycotina</taxon>
        <taxon>Agaricomycetes</taxon>
        <taxon>Agaricomycetidae</taxon>
        <taxon>Agaricales</taxon>
        <taxon>Agaricineae</taxon>
        <taxon>Psathyrellaceae</taxon>
        <taxon>Coprinopsis</taxon>
    </lineage>
</organism>
<name>A0A5C3KWI5_COPMA</name>
<dbReference type="OrthoDB" id="2989462at2759"/>
<sequence length="410" mass="45228">MTWDCTIFELYKLITEKQHQELLRTSSALLKEFMTGASQYFWTMLIYNLQNDIAPQAFNQTHQSSLYTFSAHKARSTHPEFVKFIEWGPETDLTDQVLNMGALFKVEACALGIEWGIVCCTSQLLSVLWVLMIYVHSSNSEFGPIDDFSGFHYGWAYETFFNYIIKALTGSDETKKAMEALLDWYNQIGTPASSTPALSNVAIPVPQYDMTIITAATASSSATPAQAAYSFSPPYNPQPPPTIVILDSSDRFDQHPFLESCASTSANANIRSPIQTAPGNPFVANIEDPPEIPIAKPIIQILPSPKKPSKGKAVETVEVAAEDDVQEPLGPLPKKKRAPAKRGAKKAPALQPPNYSLLSHTLSGHNHDGHLLQPVQPTTFGSFLGKFSCCIIIIYFWMGNQQVCTASLKA</sequence>
<gene>
    <name evidence="2" type="ORF">FA15DRAFT_655654</name>
</gene>
<protein>
    <submittedName>
        <fullName evidence="2">Uncharacterized protein</fullName>
    </submittedName>
</protein>
<evidence type="ECO:0000313" key="2">
    <source>
        <dbReference type="EMBL" id="TFK24774.1"/>
    </source>
</evidence>
<proteinExistence type="predicted"/>
<evidence type="ECO:0000313" key="3">
    <source>
        <dbReference type="Proteomes" id="UP000307440"/>
    </source>
</evidence>
<accession>A0A5C3KWI5</accession>
<feature type="region of interest" description="Disordered" evidence="1">
    <location>
        <begin position="324"/>
        <end position="359"/>
    </location>
</feature>
<reference evidence="2 3" key="1">
    <citation type="journal article" date="2019" name="Nat. Ecol. Evol.">
        <title>Megaphylogeny resolves global patterns of mushroom evolution.</title>
        <authorList>
            <person name="Varga T."/>
            <person name="Krizsan K."/>
            <person name="Foldi C."/>
            <person name="Dima B."/>
            <person name="Sanchez-Garcia M."/>
            <person name="Sanchez-Ramirez S."/>
            <person name="Szollosi G.J."/>
            <person name="Szarkandi J.G."/>
            <person name="Papp V."/>
            <person name="Albert L."/>
            <person name="Andreopoulos W."/>
            <person name="Angelini C."/>
            <person name="Antonin V."/>
            <person name="Barry K.W."/>
            <person name="Bougher N.L."/>
            <person name="Buchanan P."/>
            <person name="Buyck B."/>
            <person name="Bense V."/>
            <person name="Catcheside P."/>
            <person name="Chovatia M."/>
            <person name="Cooper J."/>
            <person name="Damon W."/>
            <person name="Desjardin D."/>
            <person name="Finy P."/>
            <person name="Geml J."/>
            <person name="Haridas S."/>
            <person name="Hughes K."/>
            <person name="Justo A."/>
            <person name="Karasinski D."/>
            <person name="Kautmanova I."/>
            <person name="Kiss B."/>
            <person name="Kocsube S."/>
            <person name="Kotiranta H."/>
            <person name="LaButti K.M."/>
            <person name="Lechner B.E."/>
            <person name="Liimatainen K."/>
            <person name="Lipzen A."/>
            <person name="Lukacs Z."/>
            <person name="Mihaltcheva S."/>
            <person name="Morgado L.N."/>
            <person name="Niskanen T."/>
            <person name="Noordeloos M.E."/>
            <person name="Ohm R.A."/>
            <person name="Ortiz-Santana B."/>
            <person name="Ovrebo C."/>
            <person name="Racz N."/>
            <person name="Riley R."/>
            <person name="Savchenko A."/>
            <person name="Shiryaev A."/>
            <person name="Soop K."/>
            <person name="Spirin V."/>
            <person name="Szebenyi C."/>
            <person name="Tomsovsky M."/>
            <person name="Tulloss R.E."/>
            <person name="Uehling J."/>
            <person name="Grigoriev I.V."/>
            <person name="Vagvolgyi C."/>
            <person name="Papp T."/>
            <person name="Martin F.M."/>
            <person name="Miettinen O."/>
            <person name="Hibbett D.S."/>
            <person name="Nagy L.G."/>
        </authorList>
    </citation>
    <scope>NUCLEOTIDE SEQUENCE [LARGE SCALE GENOMIC DNA]</scope>
    <source>
        <strain evidence="2 3">CBS 121175</strain>
    </source>
</reference>
<dbReference type="Proteomes" id="UP000307440">
    <property type="component" value="Unassembled WGS sequence"/>
</dbReference>
<keyword evidence="3" id="KW-1185">Reference proteome</keyword>
<dbReference type="EMBL" id="ML210195">
    <property type="protein sequence ID" value="TFK24774.1"/>
    <property type="molecule type" value="Genomic_DNA"/>
</dbReference>
<evidence type="ECO:0000256" key="1">
    <source>
        <dbReference type="SAM" id="MobiDB-lite"/>
    </source>
</evidence>